<protein>
    <recommendedName>
        <fullName evidence="4">Proteasome activator complex subunit 4 C-terminal domain-containing protein</fullName>
    </recommendedName>
</protein>
<evidence type="ECO:0000313" key="2">
    <source>
        <dbReference type="EMBL" id="KAK8895328.1"/>
    </source>
</evidence>
<dbReference type="EMBL" id="JAPFFF010000003">
    <property type="protein sequence ID" value="KAK8895328.1"/>
    <property type="molecule type" value="Genomic_DNA"/>
</dbReference>
<organism evidence="2 3">
    <name type="scientific">Tritrichomonas musculus</name>
    <dbReference type="NCBI Taxonomy" id="1915356"/>
    <lineage>
        <taxon>Eukaryota</taxon>
        <taxon>Metamonada</taxon>
        <taxon>Parabasalia</taxon>
        <taxon>Tritrichomonadida</taxon>
        <taxon>Tritrichomonadidae</taxon>
        <taxon>Tritrichomonas</taxon>
    </lineage>
</organism>
<name>A0ABR2KW34_9EUKA</name>
<gene>
    <name evidence="2" type="ORF">M9Y10_023788</name>
</gene>
<comment type="caution">
    <text evidence="2">The sequence shown here is derived from an EMBL/GenBank/DDBJ whole genome shotgun (WGS) entry which is preliminary data.</text>
</comment>
<dbReference type="SUPFAM" id="SSF48371">
    <property type="entry name" value="ARM repeat"/>
    <property type="match status" value="1"/>
</dbReference>
<evidence type="ECO:0000256" key="1">
    <source>
        <dbReference type="SAM" id="Coils"/>
    </source>
</evidence>
<proteinExistence type="predicted"/>
<sequence length="1703" mass="198372">MKREIQKLYQKLPEQYSIYPQQVRSSYQNLYDKLNESYHEKDFLRLSNLLNSTISSQFLSFKLPNIEKDTLMLDIVNLIYSIITIYPVKDYKAQLLAVSFLHLFLKTHKEIPGLVLNWRPFYKVMKYYTSKMESCFLCGEIVVHMEIQNAPKHINHFYNLSENISKYFPEFDTTEQLVKKFIPKISPNGIKAKLSIRYFCFLCPPHKGKYKLFIDFLLLELRDTSLDENAKTILYLIDRIIKCNIEDDFSFLLPTISEFISIQIYTNTVVNYLNYSIENSFFDNQISDLNYSEILANIVTSLFISPSTRKATIDLLESILISFKSKSHPSVSSDEASPVDYFSYFLVLALKSGLKKLTKSDNDRKIFFNMKKELGPTQEELHKFLSLTSEHRVMNIRNGANIFVVLIETQLDPSTIDHYFEIAYQCINLMDTEENVSINGWCIMSSLLMSIEKSEKLRENIEQIIEIAANNLYRVNLQTYIANFLNVLFSKVSFNKKTTLKGLEHINFPRLASLIISNLVSIYRYLPKANDDENNDECTEISEDTLELINSFLNWLFKYCDDEVKDELVNIFVSFATDEDISQNYEEFSHLILDFTLNCNLKQAETISEAFKKQIELKRFNSQMFTYLAHVYGFCLPTNLKTIESLRQVADVLLPFTKDENKKIRMAAWNAIISSIQLTNTIADYKVELKPERMKENPFENAKFEDYEITWNSLPDSSSLMLELFDPIFDKLLTMTDPHEINEILKEIAKPFSSYLGNNNYFSEGSFGDEIEEFYRDPVYNIPSFYIKTYPIKDKFIKCALRILKDFSDHDVLICTVTKICSNLFLNLAPEPNTINNSDSSFHYYFTPFDDSSAFYNKVVVTDILHKIYKNRINHQMIHITDDLRELITTIVELLLSNYESIVEASYSTLVYLEPYYKPLLNSIFANIISKITSDKMESFANFLQVVSAVNYQTIINEELACKILNIALSFDFQEKKKLQSFNQFFGLFCVSMLPSNSPKANKKEYVDLLNEVDENYLNKNPNNRTYNNFLIHIIYKCLKHVYEVSDNVVEYVMKSITQFDEKISQLAEACLSCILNRRAKVTKTKVNVTKYPNISSFPNLLNKVSVKFPENGIYFPLNLKVKSNQREELIEEEEEEEEAEIQTEDTDTNEDVKKIFESFENIEIEFESDANDEIYDSDFLIDRSNGFFMFQDHYYKIKLEFINDQFLIQNIENLLVSALNSIDEKEISNNINYQRLWSNYSKLIGPYSTKEIQRVCIKFISEFYSNNSIVVSSVLIGLISAYTAQASYWKKEDKIDFIKRVALPVFCIFSSNPKIADSAQIIITASNFYSAPKYFALFLKVLYCLSSEKPGLPFYSRSLISNFSTQIKMVPFRFFNSIDVFIDKYFNSFMCNLSEYSLNEVENMMKLFFCLFSSCSFLDKKSPLYSNEIELKMNSVLDVFDKFLSLKIEDDNSIMKKNFIHALSFSLVFFEISSYDACISIFPLFMKHIHKILSLLNSTNVNEEELFLASTGLLIESRIFHTNTEIELNFITLLIKEMMNLSLPMQVALLMNVDNVIERNIFNIPKTDYPKYEEILLNYANFAQMKNLGNELRLMIAKILGIFEIRKNHKDLYDSCNEAADDDVMIAASIILNSFLFDQGDERVTKAFNLMSEKCNSKKSTNYEFFKSVSKRFTRRHVDHVLNEVEDLIIQCLGIFAPSYIC</sequence>
<reference evidence="2 3" key="1">
    <citation type="submission" date="2024-04" db="EMBL/GenBank/DDBJ databases">
        <title>Tritrichomonas musculus Genome.</title>
        <authorList>
            <person name="Alves-Ferreira E."/>
            <person name="Grigg M."/>
            <person name="Lorenzi H."/>
            <person name="Galac M."/>
        </authorList>
    </citation>
    <scope>NUCLEOTIDE SEQUENCE [LARGE SCALE GENOMIC DNA]</scope>
    <source>
        <strain evidence="2 3">EAF2021</strain>
    </source>
</reference>
<feature type="coiled-coil region" evidence="1">
    <location>
        <begin position="1120"/>
        <end position="1147"/>
    </location>
</feature>
<accession>A0ABR2KW34</accession>
<dbReference type="Proteomes" id="UP001470230">
    <property type="component" value="Unassembled WGS sequence"/>
</dbReference>
<evidence type="ECO:0008006" key="4">
    <source>
        <dbReference type="Google" id="ProtNLM"/>
    </source>
</evidence>
<dbReference type="InterPro" id="IPR016024">
    <property type="entry name" value="ARM-type_fold"/>
</dbReference>
<keyword evidence="3" id="KW-1185">Reference proteome</keyword>
<keyword evidence="1" id="KW-0175">Coiled coil</keyword>
<evidence type="ECO:0000313" key="3">
    <source>
        <dbReference type="Proteomes" id="UP001470230"/>
    </source>
</evidence>